<proteinExistence type="predicted"/>
<dbReference type="RefSeq" id="WP_102375385.1">
    <property type="nucleotide sequence ID" value="NZ_JBBNOP010000001.1"/>
</dbReference>
<feature type="transmembrane region" description="Helical" evidence="1">
    <location>
        <begin position="139"/>
        <end position="166"/>
    </location>
</feature>
<dbReference type="Pfam" id="PF13197">
    <property type="entry name" value="DUF4013"/>
    <property type="match status" value="1"/>
</dbReference>
<feature type="transmembrane region" description="Helical" evidence="1">
    <location>
        <begin position="12"/>
        <end position="40"/>
    </location>
</feature>
<name>A0ABV1J9E0_9ACTN</name>
<evidence type="ECO:0000313" key="2">
    <source>
        <dbReference type="EMBL" id="MEQ3361694.1"/>
    </source>
</evidence>
<accession>A0ABV1J9E0</accession>
<organism evidence="2 3">
    <name type="scientific">Raoultibacter massiliensis</name>
    <dbReference type="NCBI Taxonomy" id="1852371"/>
    <lineage>
        <taxon>Bacteria</taxon>
        <taxon>Bacillati</taxon>
        <taxon>Actinomycetota</taxon>
        <taxon>Coriobacteriia</taxon>
        <taxon>Eggerthellales</taxon>
        <taxon>Eggerthellaceae</taxon>
        <taxon>Raoultibacter</taxon>
    </lineage>
</organism>
<feature type="transmembrane region" description="Helical" evidence="1">
    <location>
        <begin position="178"/>
        <end position="211"/>
    </location>
</feature>
<evidence type="ECO:0000313" key="3">
    <source>
        <dbReference type="Proteomes" id="UP001487305"/>
    </source>
</evidence>
<keyword evidence="1" id="KW-1133">Transmembrane helix</keyword>
<dbReference type="Proteomes" id="UP001487305">
    <property type="component" value="Unassembled WGS sequence"/>
</dbReference>
<keyword evidence="1" id="KW-0812">Transmembrane</keyword>
<feature type="transmembrane region" description="Helical" evidence="1">
    <location>
        <begin position="89"/>
        <end position="111"/>
    </location>
</feature>
<feature type="transmembrane region" description="Helical" evidence="1">
    <location>
        <begin position="61"/>
        <end position="83"/>
    </location>
</feature>
<keyword evidence="3" id="KW-1185">Reference proteome</keyword>
<evidence type="ECO:0000256" key="1">
    <source>
        <dbReference type="SAM" id="Phobius"/>
    </source>
</evidence>
<gene>
    <name evidence="2" type="ORF">AAA083_01750</name>
</gene>
<protein>
    <submittedName>
        <fullName evidence="2">DUF4013 domain-containing protein</fullName>
    </submittedName>
</protein>
<comment type="caution">
    <text evidence="2">The sequence shown here is derived from an EMBL/GenBank/DDBJ whole genome shotgun (WGS) entry which is preliminary data.</text>
</comment>
<dbReference type="EMBL" id="JBBNOP010000001">
    <property type="protein sequence ID" value="MEQ3361694.1"/>
    <property type="molecule type" value="Genomic_DNA"/>
</dbReference>
<dbReference type="InterPro" id="IPR025098">
    <property type="entry name" value="DUF4013"/>
</dbReference>
<reference evidence="2 3" key="1">
    <citation type="submission" date="2024-04" db="EMBL/GenBank/DDBJ databases">
        <title>Human intestinal bacterial collection.</title>
        <authorList>
            <person name="Pauvert C."/>
            <person name="Hitch T.C.A."/>
            <person name="Clavel T."/>
        </authorList>
    </citation>
    <scope>NUCLEOTIDE SEQUENCE [LARGE SCALE GENOMIC DNA]</scope>
    <source>
        <strain evidence="2 3">CLA-KB-H42</strain>
    </source>
</reference>
<sequence length="243" mass="25845">MAWEDLRRSPGWFARIALLGLVMIVPIVNFFALGYMMLWANDAARGLRNPLLKSTFAKGSFTLGFYAFAISLVVAIVMGAIAWMPVIGWISSLAFVVVSPFMALAITRVAVRNQMGAAFDLPEIWRTFRSNAGAALASYWLPSLIAAALCVLPVLIFAFAAVLLVFAAEAGSHSTTDALLIAIGLMGTIGFGAVIGYAVAVVAAAAGLVTYRAMGHLVALRAPDWANVDKSSTYAYPPSPPRN</sequence>
<keyword evidence="1" id="KW-0472">Membrane</keyword>